<keyword evidence="1" id="KW-0175">Coiled coil</keyword>
<dbReference type="RefSeq" id="WP_142815912.1">
    <property type="nucleotide sequence ID" value="NZ_CP033893.1"/>
</dbReference>
<dbReference type="Gene3D" id="1.10.287.950">
    <property type="entry name" value="Methyl-accepting chemotaxis protein"/>
    <property type="match status" value="1"/>
</dbReference>
<dbReference type="EMBL" id="CP033893">
    <property type="protein sequence ID" value="QDL33845.1"/>
    <property type="molecule type" value="Genomic_DNA"/>
</dbReference>
<sequence length="319" mass="35563">MSGSQLTTSFIRIATEGKTVDGREIDAQWLIDMADSYDPSVYTALIWPEHDRWWGSHGEVQELKAEEEDGLMRLYARLCPSMDLMYANRNGQLLFCSIEPSETLDFCGTGKPYLEGLGVTSSPASIGTERLRFSSKRDGRTYGSWEPLVISDVADTKEFSMSTKDSKSKKTLFRSLFNIPDKKDERTPAKQDKPKSRLFSSRKFSDEDVQVIIEAVAELQDTVEEQAATIEEQAAVITEIKDNVVDVTEIKDAVEEVKSDLESVQEEVTEIKDEVTGGEFSKLKGKLNNAEKKFNKLDAVTTKLPDPAPGAASGKNYAF</sequence>
<accession>A0A515D0A2</accession>
<reference evidence="2 3" key="1">
    <citation type="submission" date="2018-11" db="EMBL/GenBank/DDBJ databases">
        <title>The first complete genome of Serratia liquefaciens isolated from metalophyte plant revel distinctness adaptive mechanisms in an extreme habitat.</title>
        <authorList>
            <person name="Caneschi W.L."/>
            <person name="Sanchez A.B."/>
            <person name="Felestrino E.B."/>
            <person name="Assis R.A.B."/>
            <person name="Lemes C.G.C."/>
            <person name="Cordeiro I.F."/>
            <person name="Fonseca N.P."/>
            <person name="Villa M."/>
            <person name="Vieira I.T."/>
            <person name="Moraes L.A."/>
            <person name="Kamino L.H.Y."/>
            <person name="do Carmo F."/>
            <person name="Garcia C.M."/>
            <person name="Almeida N.F."/>
            <person name="Silva R.S."/>
            <person name="Ferro J.A."/>
            <person name="Ferro M.I.T."/>
            <person name="Varani A.M."/>
            <person name="Ferreira R.M."/>
            <person name="dos Santos V.L."/>
            <person name="Silva U.C."/>
            <person name="Setubal J.C."/>
            <person name="Moreira L.M."/>
        </authorList>
    </citation>
    <scope>NUCLEOTIDE SEQUENCE [LARGE SCALE GENOMIC DNA]</scope>
    <source>
        <strain evidence="2 3">FG3</strain>
    </source>
</reference>
<evidence type="ECO:0000313" key="2">
    <source>
        <dbReference type="EMBL" id="QDL33845.1"/>
    </source>
</evidence>
<protein>
    <submittedName>
        <fullName evidence="2">Phage capsid protein</fullName>
    </submittedName>
</protein>
<dbReference type="InterPro" id="IPR009228">
    <property type="entry name" value="Capsid_scaffold_GpO"/>
</dbReference>
<evidence type="ECO:0000256" key="1">
    <source>
        <dbReference type="SAM" id="Coils"/>
    </source>
</evidence>
<feature type="coiled-coil region" evidence="1">
    <location>
        <begin position="247"/>
        <end position="300"/>
    </location>
</feature>
<dbReference type="Pfam" id="PF05929">
    <property type="entry name" value="Phage_GPO"/>
    <property type="match status" value="1"/>
</dbReference>
<proteinExistence type="predicted"/>
<gene>
    <name evidence="2" type="ORF">EGO53_19500</name>
</gene>
<organism evidence="2 3">
    <name type="scientific">Serratia liquefaciens</name>
    <dbReference type="NCBI Taxonomy" id="614"/>
    <lineage>
        <taxon>Bacteria</taxon>
        <taxon>Pseudomonadati</taxon>
        <taxon>Pseudomonadota</taxon>
        <taxon>Gammaproteobacteria</taxon>
        <taxon>Enterobacterales</taxon>
        <taxon>Yersiniaceae</taxon>
        <taxon>Serratia</taxon>
    </lineage>
</organism>
<name>A0A515D0A2_SERLI</name>
<evidence type="ECO:0000313" key="3">
    <source>
        <dbReference type="Proteomes" id="UP000317572"/>
    </source>
</evidence>
<dbReference type="AlphaFoldDB" id="A0A515D0A2"/>
<dbReference type="Proteomes" id="UP000317572">
    <property type="component" value="Chromosome"/>
</dbReference>